<dbReference type="Gene3D" id="2.40.50.180">
    <property type="entry name" value="CheA-289, Domain 4"/>
    <property type="match status" value="1"/>
</dbReference>
<comment type="caution">
    <text evidence="3">The sequence shown here is derived from an EMBL/GenBank/DDBJ whole genome shotgun (WGS) entry which is preliminary data.</text>
</comment>
<protein>
    <submittedName>
        <fullName evidence="3">Chemotaxis protein CheW</fullName>
    </submittedName>
</protein>
<dbReference type="RefSeq" id="WP_109970194.1">
    <property type="nucleotide sequence ID" value="NZ_CP176093.1"/>
</dbReference>
<dbReference type="SUPFAM" id="SSF50341">
    <property type="entry name" value="CheW-like"/>
    <property type="match status" value="1"/>
</dbReference>
<name>A0A2V2N3A9_9EURY</name>
<keyword evidence="4" id="KW-1185">Reference proteome</keyword>
<dbReference type="SMART" id="SM00260">
    <property type="entry name" value="CheW"/>
    <property type="match status" value="1"/>
</dbReference>
<dbReference type="Gene3D" id="2.30.30.40">
    <property type="entry name" value="SH3 Domains"/>
    <property type="match status" value="1"/>
</dbReference>
<sequence>MMETATTASEKSRKNRRKRRGTGSVVRKILARGKSGNSVQVVEFKIGKEIFAFDLFDIREVIAGEDITPIPESPPYIKGIIDLRGAITTIIDLKEILHITTNEEAAKNPRIIVLDQMVMGKKIGVLVQDVFSVSTYGSDEIERGEQTTDHTIGDVMIGVIRQHQIEDDAKEKLILWLNIKKIVENIRQNL</sequence>
<dbReference type="InterPro" id="IPR039315">
    <property type="entry name" value="CheW"/>
</dbReference>
<dbReference type="PANTHER" id="PTHR22617">
    <property type="entry name" value="CHEMOTAXIS SENSOR HISTIDINE KINASE-RELATED"/>
    <property type="match status" value="1"/>
</dbReference>
<dbReference type="GO" id="GO:0006935">
    <property type="term" value="P:chemotaxis"/>
    <property type="evidence" value="ECO:0007669"/>
    <property type="project" value="InterPro"/>
</dbReference>
<evidence type="ECO:0000313" key="3">
    <source>
        <dbReference type="EMBL" id="PWR69713.1"/>
    </source>
</evidence>
<dbReference type="PANTHER" id="PTHR22617:SF23">
    <property type="entry name" value="CHEMOTAXIS PROTEIN CHEW"/>
    <property type="match status" value="1"/>
</dbReference>
<dbReference type="Pfam" id="PF01584">
    <property type="entry name" value="CheW"/>
    <property type="match status" value="1"/>
</dbReference>
<accession>A0A2V2N3A9</accession>
<dbReference type="PROSITE" id="PS50851">
    <property type="entry name" value="CHEW"/>
    <property type="match status" value="1"/>
</dbReference>
<organism evidence="3 4">
    <name type="scientific">Methanospirillum lacunae</name>
    <dbReference type="NCBI Taxonomy" id="668570"/>
    <lineage>
        <taxon>Archaea</taxon>
        <taxon>Methanobacteriati</taxon>
        <taxon>Methanobacteriota</taxon>
        <taxon>Stenosarchaea group</taxon>
        <taxon>Methanomicrobia</taxon>
        <taxon>Methanomicrobiales</taxon>
        <taxon>Methanospirillaceae</taxon>
        <taxon>Methanospirillum</taxon>
    </lineage>
</organism>
<dbReference type="EMBL" id="QGMY01000019">
    <property type="protein sequence ID" value="PWR69713.1"/>
    <property type="molecule type" value="Genomic_DNA"/>
</dbReference>
<dbReference type="Proteomes" id="UP000245657">
    <property type="component" value="Unassembled WGS sequence"/>
</dbReference>
<dbReference type="GO" id="GO:0005829">
    <property type="term" value="C:cytosol"/>
    <property type="evidence" value="ECO:0007669"/>
    <property type="project" value="TreeGrafter"/>
</dbReference>
<reference evidence="3 4" key="1">
    <citation type="submission" date="2018-05" db="EMBL/GenBank/DDBJ databases">
        <title>Draft genome of Methanospirillum lacunae Ki8-1.</title>
        <authorList>
            <person name="Dueholm M.S."/>
            <person name="Nielsen P.H."/>
            <person name="Bakmann L.F."/>
            <person name="Otzen D.E."/>
        </authorList>
    </citation>
    <scope>NUCLEOTIDE SEQUENCE [LARGE SCALE GENOMIC DNA]</scope>
    <source>
        <strain evidence="3 4">Ki8-1</strain>
    </source>
</reference>
<dbReference type="GeneID" id="97547192"/>
<dbReference type="GO" id="GO:0007165">
    <property type="term" value="P:signal transduction"/>
    <property type="evidence" value="ECO:0007669"/>
    <property type="project" value="InterPro"/>
</dbReference>
<dbReference type="InterPro" id="IPR002545">
    <property type="entry name" value="CheW-lke_dom"/>
</dbReference>
<gene>
    <name evidence="3" type="ORF">DK846_16975</name>
</gene>
<feature type="region of interest" description="Disordered" evidence="1">
    <location>
        <begin position="1"/>
        <end position="24"/>
    </location>
</feature>
<proteinExistence type="predicted"/>
<dbReference type="AlphaFoldDB" id="A0A2V2N3A9"/>
<dbReference type="InterPro" id="IPR036061">
    <property type="entry name" value="CheW-like_dom_sf"/>
</dbReference>
<evidence type="ECO:0000256" key="1">
    <source>
        <dbReference type="SAM" id="MobiDB-lite"/>
    </source>
</evidence>
<dbReference type="OrthoDB" id="115049at2157"/>
<feature type="domain" description="CheW-like" evidence="2">
    <location>
        <begin position="38"/>
        <end position="188"/>
    </location>
</feature>
<evidence type="ECO:0000313" key="4">
    <source>
        <dbReference type="Proteomes" id="UP000245657"/>
    </source>
</evidence>
<evidence type="ECO:0000259" key="2">
    <source>
        <dbReference type="PROSITE" id="PS50851"/>
    </source>
</evidence>